<evidence type="ECO:0000313" key="3">
    <source>
        <dbReference type="Proteomes" id="UP000184395"/>
    </source>
</evidence>
<protein>
    <submittedName>
        <fullName evidence="2">Uncharacterized protein</fullName>
    </submittedName>
</protein>
<sequence length="110" mass="11932">MLLHCQWSRFEEGEMRDTHDMHDTHDSKSGQSRNAPGAASDAKPRAKPSGTQYVEPSPLGIEPVEQTDVAKQTNPRRSSERPKQTAEVPLGTGEHAEPPGGGGHASHRKS</sequence>
<proteinExistence type="predicted"/>
<dbReference type="AlphaFoldDB" id="A0A1M6MW86"/>
<dbReference type="STRING" id="169427.SAMN05192548_1008166"/>
<evidence type="ECO:0000256" key="1">
    <source>
        <dbReference type="SAM" id="MobiDB-lite"/>
    </source>
</evidence>
<feature type="region of interest" description="Disordered" evidence="1">
    <location>
        <begin position="1"/>
        <end position="110"/>
    </location>
</feature>
<dbReference type="EMBL" id="FRAB01000008">
    <property type="protein sequence ID" value="SHJ87745.1"/>
    <property type="molecule type" value="Genomic_DNA"/>
</dbReference>
<name>A0A1M6MW86_9BURK</name>
<gene>
    <name evidence="2" type="ORF">SAMN05192548_1008166</name>
</gene>
<reference evidence="2 3" key="1">
    <citation type="submission" date="2016-11" db="EMBL/GenBank/DDBJ databases">
        <authorList>
            <person name="Jaros S."/>
            <person name="Januszkiewicz K."/>
            <person name="Wedrychowicz H."/>
        </authorList>
    </citation>
    <scope>NUCLEOTIDE SEQUENCE [LARGE SCALE GENOMIC DNA]</scope>
    <source>
        <strain evidence="2 3">LMG 20594</strain>
    </source>
</reference>
<accession>A0A1M6MW86</accession>
<dbReference type="Proteomes" id="UP000184395">
    <property type="component" value="Unassembled WGS sequence"/>
</dbReference>
<feature type="compositionally biased region" description="Basic and acidic residues" evidence="1">
    <location>
        <begin position="9"/>
        <end position="28"/>
    </location>
</feature>
<organism evidence="2 3">
    <name type="scientific">Paraburkholderia terricola</name>
    <dbReference type="NCBI Taxonomy" id="169427"/>
    <lineage>
        <taxon>Bacteria</taxon>
        <taxon>Pseudomonadati</taxon>
        <taxon>Pseudomonadota</taxon>
        <taxon>Betaproteobacteria</taxon>
        <taxon>Burkholderiales</taxon>
        <taxon>Burkholderiaceae</taxon>
        <taxon>Paraburkholderia</taxon>
    </lineage>
</organism>
<evidence type="ECO:0000313" key="2">
    <source>
        <dbReference type="EMBL" id="SHJ87745.1"/>
    </source>
</evidence>